<gene>
    <name evidence="1" type="ORF">VB620_16495</name>
</gene>
<comment type="caution">
    <text evidence="1">The sequence shown here is derived from an EMBL/GenBank/DDBJ whole genome shotgun (WGS) entry which is preliminary data.</text>
</comment>
<dbReference type="EMBL" id="JAYGHG010000031">
    <property type="protein sequence ID" value="MEA5582935.1"/>
    <property type="molecule type" value="Genomic_DNA"/>
</dbReference>
<organism evidence="1 2">
    <name type="scientific">Nodularia harveyana UHCC-0300</name>
    <dbReference type="NCBI Taxonomy" id="2974287"/>
    <lineage>
        <taxon>Bacteria</taxon>
        <taxon>Bacillati</taxon>
        <taxon>Cyanobacteriota</taxon>
        <taxon>Cyanophyceae</taxon>
        <taxon>Nostocales</taxon>
        <taxon>Nodulariaceae</taxon>
        <taxon>Nodularia</taxon>
    </lineage>
</organism>
<dbReference type="RefSeq" id="WP_323197246.1">
    <property type="nucleotide sequence ID" value="NZ_JAYGHG010000031.1"/>
</dbReference>
<evidence type="ECO:0000313" key="1">
    <source>
        <dbReference type="EMBL" id="MEA5582935.1"/>
    </source>
</evidence>
<evidence type="ECO:0000313" key="2">
    <source>
        <dbReference type="Proteomes" id="UP001302120"/>
    </source>
</evidence>
<proteinExistence type="predicted"/>
<name>A0ABU5UHE5_9CYAN</name>
<keyword evidence="2" id="KW-1185">Reference proteome</keyword>
<reference evidence="1 2" key="1">
    <citation type="submission" date="2023-12" db="EMBL/GenBank/DDBJ databases">
        <title>Baltic Sea Cyanobacteria.</title>
        <authorList>
            <person name="Delbaje E."/>
            <person name="Fewer D.P."/>
            <person name="Shishido T.K."/>
        </authorList>
    </citation>
    <scope>NUCLEOTIDE SEQUENCE [LARGE SCALE GENOMIC DNA]</scope>
    <source>
        <strain evidence="1 2">UHCC-0300</strain>
    </source>
</reference>
<accession>A0ABU5UHE5</accession>
<protein>
    <submittedName>
        <fullName evidence="1">Uncharacterized protein</fullName>
    </submittedName>
</protein>
<dbReference type="Proteomes" id="UP001302120">
    <property type="component" value="Unassembled WGS sequence"/>
</dbReference>
<sequence length="215" mass="24513">MTNHINSSDRFNALPSPVELELLEALLEPDDGTYPWNPADQDSETYFDQLEQEFSLQDFIDEEITIKSSTFYDKLDQLWSEVPTNSNHSVVDNLQVALNSAFADSVPQNWLQAIAEKTVTTFASQQSMGDQLVQCVQSLLPTWDVDDLLVLTRPFTYAMRSNPSPEVMSCIHKLQHRDWLSLSEIEQAKISVAIAYYAFRELNTYPSELLTPNDK</sequence>